<feature type="domain" description="Antitoxin FitA-like ribbon-helix-helix" evidence="1">
    <location>
        <begin position="2"/>
        <end position="40"/>
    </location>
</feature>
<dbReference type="EMBL" id="JACLQD010000003">
    <property type="protein sequence ID" value="MBC2836227.1"/>
    <property type="molecule type" value="Genomic_DNA"/>
</dbReference>
<organism evidence="2 3">
    <name type="scientific">Paragemmobacter straminiformis</name>
    <dbReference type="NCBI Taxonomy" id="2045119"/>
    <lineage>
        <taxon>Bacteria</taxon>
        <taxon>Pseudomonadati</taxon>
        <taxon>Pseudomonadota</taxon>
        <taxon>Alphaproteobacteria</taxon>
        <taxon>Rhodobacterales</taxon>
        <taxon>Paracoccaceae</taxon>
        <taxon>Paragemmobacter</taxon>
    </lineage>
</organism>
<dbReference type="RefSeq" id="WP_185797834.1">
    <property type="nucleotide sequence ID" value="NZ_JACLQD010000003.1"/>
</dbReference>
<accession>A0A842IA47</accession>
<dbReference type="InterPro" id="IPR010985">
    <property type="entry name" value="Ribbon_hlx_hlx"/>
</dbReference>
<comment type="caution">
    <text evidence="2">The sequence shown here is derived from an EMBL/GenBank/DDBJ whole genome shotgun (WGS) entry which is preliminary data.</text>
</comment>
<evidence type="ECO:0000259" key="1">
    <source>
        <dbReference type="Pfam" id="PF22513"/>
    </source>
</evidence>
<evidence type="ECO:0000313" key="2">
    <source>
        <dbReference type="EMBL" id="MBC2836227.1"/>
    </source>
</evidence>
<reference evidence="2 3" key="1">
    <citation type="journal article" date="2017" name="Int. J. Syst. Evol. Microbiol.">
        <title>Gemmobacter straminiformis sp. nov., isolated from an artificial fountain.</title>
        <authorList>
            <person name="Kang J.Y."/>
            <person name="Kim M.J."/>
            <person name="Chun J."/>
            <person name="Son K.P."/>
            <person name="Jahng K.Y."/>
        </authorList>
    </citation>
    <scope>NUCLEOTIDE SEQUENCE [LARGE SCALE GENOMIC DNA]</scope>
    <source>
        <strain evidence="2 3">CAM-8</strain>
    </source>
</reference>
<dbReference type="Pfam" id="PF22513">
    <property type="entry name" value="FitA-like_RHH"/>
    <property type="match status" value="1"/>
</dbReference>
<dbReference type="InterPro" id="IPR053853">
    <property type="entry name" value="FitA-like_RHH"/>
</dbReference>
<gene>
    <name evidence="2" type="ORF">H7F16_11980</name>
</gene>
<keyword evidence="3" id="KW-1185">Reference proteome</keyword>
<dbReference type="InterPro" id="IPR013321">
    <property type="entry name" value="Arc_rbn_hlx_hlx"/>
</dbReference>
<dbReference type="GO" id="GO:0006355">
    <property type="term" value="P:regulation of DNA-templated transcription"/>
    <property type="evidence" value="ECO:0007669"/>
    <property type="project" value="InterPro"/>
</dbReference>
<dbReference type="Gene3D" id="1.10.1220.10">
    <property type="entry name" value="Met repressor-like"/>
    <property type="match status" value="1"/>
</dbReference>
<evidence type="ECO:0000313" key="3">
    <source>
        <dbReference type="Proteomes" id="UP000555411"/>
    </source>
</evidence>
<proteinExistence type="predicted"/>
<sequence length="72" mass="7923">MASIIIRSLEDDVKLRLKQRAAANLRSMEEEARDILREAVGATDPRADLGQQIHARFKALGGISLALPKRGN</sequence>
<protein>
    <submittedName>
        <fullName evidence="2">Plasmid stabilization protein</fullName>
    </submittedName>
</protein>
<name>A0A842IA47_9RHOB</name>
<dbReference type="AlphaFoldDB" id="A0A842IA47"/>
<dbReference type="Proteomes" id="UP000555411">
    <property type="component" value="Unassembled WGS sequence"/>
</dbReference>
<dbReference type="SUPFAM" id="SSF47598">
    <property type="entry name" value="Ribbon-helix-helix"/>
    <property type="match status" value="1"/>
</dbReference>